<dbReference type="Gene3D" id="3.40.50.1820">
    <property type="entry name" value="alpha/beta hydrolase"/>
    <property type="match status" value="1"/>
</dbReference>
<proteinExistence type="predicted"/>
<evidence type="ECO:0008006" key="2">
    <source>
        <dbReference type="Google" id="ProtNLM"/>
    </source>
</evidence>
<evidence type="ECO:0000313" key="1">
    <source>
        <dbReference type="EMBL" id="QQZ50801.1"/>
    </source>
</evidence>
<dbReference type="InterPro" id="IPR029058">
    <property type="entry name" value="AB_hydrolase_fold"/>
</dbReference>
<dbReference type="AlphaFoldDB" id="A0A974P3Y5"/>
<accession>A0A974P3Y5</accession>
<sequence length="53" mass="5952">MLSMLGRGDLLAIMGEEMTDLRGADILEGCGHWTQQERPEEVNARLIPWLKGL</sequence>
<dbReference type="EMBL" id="CP068570">
    <property type="protein sequence ID" value="QQZ50801.1"/>
    <property type="molecule type" value="Genomic_DNA"/>
</dbReference>
<dbReference type="SUPFAM" id="SSF53474">
    <property type="entry name" value="alpha/beta-Hydrolases"/>
    <property type="match status" value="1"/>
</dbReference>
<reference evidence="1" key="1">
    <citation type="submission" date="2021-01" db="EMBL/GenBank/DDBJ databases">
        <title>Genome sequence of Phenylobacterium sp. 20VBR1 isolated from a valley glaceir, Ny-Alesund, Svalbard.</title>
        <authorList>
            <person name="Thomas F.A."/>
            <person name="Krishnan K.P."/>
            <person name="Sinha R.K."/>
        </authorList>
    </citation>
    <scope>NUCLEOTIDE SEQUENCE</scope>
    <source>
        <strain evidence="1">20VBR1</strain>
    </source>
</reference>
<protein>
    <recommendedName>
        <fullName evidence="2">Alpha/beta hydrolase</fullName>
    </recommendedName>
</protein>
<name>A0A974P3Y5_9CAUL</name>
<gene>
    <name evidence="1" type="ORF">JKL49_05565</name>
</gene>
<organism evidence="1">
    <name type="scientific">Phenylobacterium glaciei</name>
    <dbReference type="NCBI Taxonomy" id="2803784"/>
    <lineage>
        <taxon>Bacteria</taxon>
        <taxon>Pseudomonadati</taxon>
        <taxon>Pseudomonadota</taxon>
        <taxon>Alphaproteobacteria</taxon>
        <taxon>Caulobacterales</taxon>
        <taxon>Caulobacteraceae</taxon>
        <taxon>Phenylobacterium</taxon>
    </lineage>
</organism>